<dbReference type="RefSeq" id="WP_030536904.1">
    <property type="nucleotide sequence ID" value="NZ_AP023172.1"/>
</dbReference>
<dbReference type="Proteomes" id="UP000230886">
    <property type="component" value="Unassembled WGS sequence"/>
</dbReference>
<sequence>MSQNTVDHTNPVDHRAVVESVRSARSFELELPIVGAIPVPRPEQIAYFAVMGLMVAFEIIEWPVAVTIAAGHLLATEQHNHVLEEIGEALEGV</sequence>
<reference evidence="1" key="2">
    <citation type="submission" date="2023-02" db="EMBL/GenBank/DDBJ databases">
        <title>A novel hydrolase synthesized by Rhodococcus erythropolis HQ is responsible for the detoxification of Zearalenone.</title>
        <authorList>
            <person name="Hu J."/>
            <person name="Xu J."/>
        </authorList>
    </citation>
    <scope>NUCLEOTIDE SEQUENCE</scope>
    <source>
        <strain evidence="1">HQ</strain>
    </source>
</reference>
<dbReference type="GeneID" id="64141851"/>
<organism evidence="2 3">
    <name type="scientific">Rhodococcus qingshengii</name>
    <dbReference type="NCBI Taxonomy" id="334542"/>
    <lineage>
        <taxon>Bacteria</taxon>
        <taxon>Bacillati</taxon>
        <taxon>Actinomycetota</taxon>
        <taxon>Actinomycetes</taxon>
        <taxon>Mycobacteriales</taxon>
        <taxon>Nocardiaceae</taxon>
        <taxon>Rhodococcus</taxon>
        <taxon>Rhodococcus erythropolis group</taxon>
    </lineage>
</organism>
<reference evidence="2 3" key="1">
    <citation type="submission" date="2017-07" db="EMBL/GenBank/DDBJ databases">
        <title>Draft sequence of Rhodococcus enclensis 23b-28.</title>
        <authorList>
            <person name="Besaury L."/>
            <person name="Sancelme M."/>
            <person name="Amato P."/>
            <person name="Lallement A."/>
            <person name="Delort A.-M."/>
        </authorList>
    </citation>
    <scope>NUCLEOTIDE SEQUENCE [LARGE SCALE GENOMIC DNA]</scope>
    <source>
        <strain evidence="2 3">23b-28</strain>
    </source>
</reference>
<name>A0A069JCG0_RHOSG</name>
<gene>
    <name evidence="2" type="ORF">CHR55_18485</name>
    <name evidence="1" type="ORF">PXH69_30365</name>
</gene>
<evidence type="ECO:0000313" key="2">
    <source>
        <dbReference type="EMBL" id="PCK25969.1"/>
    </source>
</evidence>
<accession>A0A1C4GQ36</accession>
<comment type="caution">
    <text evidence="2">The sequence shown here is derived from an EMBL/GenBank/DDBJ whole genome shotgun (WGS) entry which is preliminary data.</text>
</comment>
<dbReference type="EMBL" id="NOVD01000012">
    <property type="protein sequence ID" value="PCK25969.1"/>
    <property type="molecule type" value="Genomic_DNA"/>
</dbReference>
<evidence type="ECO:0000313" key="1">
    <source>
        <dbReference type="EMBL" id="MDE8649288.1"/>
    </source>
</evidence>
<accession>A0A069JCG0</accession>
<dbReference type="EMBL" id="JARDXE010000025">
    <property type="protein sequence ID" value="MDE8649288.1"/>
    <property type="molecule type" value="Genomic_DNA"/>
</dbReference>
<dbReference type="Proteomes" id="UP001217325">
    <property type="component" value="Unassembled WGS sequence"/>
</dbReference>
<dbReference type="AlphaFoldDB" id="A0A069JCG0"/>
<proteinExistence type="predicted"/>
<protein>
    <submittedName>
        <fullName evidence="2">Uncharacterized protein</fullName>
    </submittedName>
</protein>
<evidence type="ECO:0000313" key="3">
    <source>
        <dbReference type="Proteomes" id="UP000230886"/>
    </source>
</evidence>